<dbReference type="GeneID" id="20804079"/>
<feature type="region of interest" description="Disordered" evidence="1">
    <location>
        <begin position="1"/>
        <end position="76"/>
    </location>
</feature>
<dbReference type="AlphaFoldDB" id="W4H7K3"/>
<protein>
    <submittedName>
        <fullName evidence="2">Uncharacterized protein</fullName>
    </submittedName>
</protein>
<dbReference type="VEuPathDB" id="FungiDB:H257_02083"/>
<dbReference type="RefSeq" id="XP_009823882.1">
    <property type="nucleotide sequence ID" value="XM_009825580.1"/>
</dbReference>
<evidence type="ECO:0000256" key="1">
    <source>
        <dbReference type="SAM" id="MobiDB-lite"/>
    </source>
</evidence>
<evidence type="ECO:0000313" key="2">
    <source>
        <dbReference type="EMBL" id="ETV87083.1"/>
    </source>
</evidence>
<sequence length="259" mass="28905">MAAVMQASSTSSSDRHRSSSVDRMVRMPPELLLRPRAHSLSRAFRSKAAPPPPLPATFPSNQSERSPSNVEATPQHNHVHWKHVSSIVGHQPSTYTDVESFDDLVYNVGGLQPDPTRSVILHINDFLSRAATHVGYAYEVMPTTTLDQSPLTEDDVACWQRLLAHPWEVDHEFDGCTNVDADTAEVLMDFAVVPPALPPPKSLWKRWLAPPKSTRLVHVTKTQMARLQCLQYIVNSCLTFGGFQFTIHDLVRVCFADVC</sequence>
<organism evidence="2">
    <name type="scientific">Aphanomyces astaci</name>
    <name type="common">Crayfish plague agent</name>
    <dbReference type="NCBI Taxonomy" id="112090"/>
    <lineage>
        <taxon>Eukaryota</taxon>
        <taxon>Sar</taxon>
        <taxon>Stramenopiles</taxon>
        <taxon>Oomycota</taxon>
        <taxon>Saprolegniomycetes</taxon>
        <taxon>Saprolegniales</taxon>
        <taxon>Verrucalvaceae</taxon>
        <taxon>Aphanomyces</taxon>
    </lineage>
</organism>
<gene>
    <name evidence="2" type="ORF">H257_02083</name>
</gene>
<feature type="compositionally biased region" description="Basic and acidic residues" evidence="1">
    <location>
        <begin position="13"/>
        <end position="25"/>
    </location>
</feature>
<name>W4H7K3_APHAT</name>
<dbReference type="OrthoDB" id="167694at2759"/>
<feature type="compositionally biased region" description="Polar residues" evidence="1">
    <location>
        <begin position="58"/>
        <end position="76"/>
    </location>
</feature>
<accession>W4H7K3</accession>
<reference evidence="2" key="1">
    <citation type="submission" date="2013-12" db="EMBL/GenBank/DDBJ databases">
        <title>The Genome Sequence of Aphanomyces astaci APO3.</title>
        <authorList>
            <consortium name="The Broad Institute Genomics Platform"/>
            <person name="Russ C."/>
            <person name="Tyler B."/>
            <person name="van West P."/>
            <person name="Dieguez-Uribeondo J."/>
            <person name="Young S.K."/>
            <person name="Zeng Q."/>
            <person name="Gargeya S."/>
            <person name="Fitzgerald M."/>
            <person name="Abouelleil A."/>
            <person name="Alvarado L."/>
            <person name="Chapman S.B."/>
            <person name="Gainer-Dewar J."/>
            <person name="Goldberg J."/>
            <person name="Griggs A."/>
            <person name="Gujja S."/>
            <person name="Hansen M."/>
            <person name="Howarth C."/>
            <person name="Imamovic A."/>
            <person name="Ireland A."/>
            <person name="Larimer J."/>
            <person name="McCowan C."/>
            <person name="Murphy C."/>
            <person name="Pearson M."/>
            <person name="Poon T.W."/>
            <person name="Priest M."/>
            <person name="Roberts A."/>
            <person name="Saif S."/>
            <person name="Shea T."/>
            <person name="Sykes S."/>
            <person name="Wortman J."/>
            <person name="Nusbaum C."/>
            <person name="Birren B."/>
        </authorList>
    </citation>
    <scope>NUCLEOTIDE SEQUENCE [LARGE SCALE GENOMIC DNA]</scope>
    <source>
        <strain evidence="2">APO3</strain>
    </source>
</reference>
<proteinExistence type="predicted"/>
<dbReference type="EMBL" id="KI913116">
    <property type="protein sequence ID" value="ETV87083.1"/>
    <property type="molecule type" value="Genomic_DNA"/>
</dbReference>